<dbReference type="Proteomes" id="UP000000763">
    <property type="component" value="Chromosome 8"/>
</dbReference>
<gene>
    <name evidence="2" type="ORF">OJ1217_D10.6</name>
    <name evidence="3" type="ORF">P0682A06.44</name>
</gene>
<feature type="compositionally biased region" description="Low complexity" evidence="1">
    <location>
        <begin position="1"/>
        <end position="37"/>
    </location>
</feature>
<reference evidence="2" key="1">
    <citation type="submission" date="2001-07" db="EMBL/GenBank/DDBJ databases">
        <title>Oryza sativa nipponbare(GA3) genomic DNA, chromosome 8, BAC clone:OJ1217_D10.</title>
        <authorList>
            <person name="Sasaki T."/>
            <person name="Matsumoto T."/>
            <person name="Yamamoto K."/>
        </authorList>
    </citation>
    <scope>NUCLEOTIDE SEQUENCE</scope>
</reference>
<proteinExistence type="predicted"/>
<reference evidence="4" key="4">
    <citation type="journal article" date="2008" name="Nucleic Acids Res.">
        <title>The rice annotation project database (RAP-DB): 2008 update.</title>
        <authorList>
            <consortium name="The rice annotation project (RAP)"/>
        </authorList>
    </citation>
    <scope>GENOME REANNOTATION</scope>
    <source>
        <strain evidence="4">cv. Nipponbare</strain>
    </source>
</reference>
<dbReference type="EMBL" id="AP004705">
    <property type="protein sequence ID" value="BAD05481.1"/>
    <property type="molecule type" value="Genomic_DNA"/>
</dbReference>
<protein>
    <submittedName>
        <fullName evidence="3">Uncharacterized protein</fullName>
    </submittedName>
</protein>
<reference evidence="4" key="3">
    <citation type="journal article" date="2005" name="Nature">
        <title>The map-based sequence of the rice genome.</title>
        <authorList>
            <consortium name="International rice genome sequencing project (IRGSP)"/>
            <person name="Matsumoto T."/>
            <person name="Wu J."/>
            <person name="Kanamori H."/>
            <person name="Katayose Y."/>
            <person name="Fujisawa M."/>
            <person name="Namiki N."/>
            <person name="Mizuno H."/>
            <person name="Yamamoto K."/>
            <person name="Antonio B.A."/>
            <person name="Baba T."/>
            <person name="Sakata K."/>
            <person name="Nagamura Y."/>
            <person name="Aoki H."/>
            <person name="Arikawa K."/>
            <person name="Arita K."/>
            <person name="Bito T."/>
            <person name="Chiden Y."/>
            <person name="Fujitsuka N."/>
            <person name="Fukunaka R."/>
            <person name="Hamada M."/>
            <person name="Harada C."/>
            <person name="Hayashi A."/>
            <person name="Hijishita S."/>
            <person name="Honda M."/>
            <person name="Hosokawa S."/>
            <person name="Ichikawa Y."/>
            <person name="Idonuma A."/>
            <person name="Iijima M."/>
            <person name="Ikeda M."/>
            <person name="Ikeno M."/>
            <person name="Ito K."/>
            <person name="Ito S."/>
            <person name="Ito T."/>
            <person name="Ito Y."/>
            <person name="Ito Y."/>
            <person name="Iwabuchi A."/>
            <person name="Kamiya K."/>
            <person name="Karasawa W."/>
            <person name="Kurita K."/>
            <person name="Katagiri S."/>
            <person name="Kikuta A."/>
            <person name="Kobayashi H."/>
            <person name="Kobayashi N."/>
            <person name="Machita K."/>
            <person name="Maehara T."/>
            <person name="Masukawa M."/>
            <person name="Mizubayashi T."/>
            <person name="Mukai Y."/>
            <person name="Nagasaki H."/>
            <person name="Nagata Y."/>
            <person name="Naito S."/>
            <person name="Nakashima M."/>
            <person name="Nakama Y."/>
            <person name="Nakamichi Y."/>
            <person name="Nakamura M."/>
            <person name="Meguro A."/>
            <person name="Negishi M."/>
            <person name="Ohta I."/>
            <person name="Ohta T."/>
            <person name="Okamoto M."/>
            <person name="Ono N."/>
            <person name="Saji S."/>
            <person name="Sakaguchi M."/>
            <person name="Sakai K."/>
            <person name="Shibata M."/>
            <person name="Shimokawa T."/>
            <person name="Song J."/>
            <person name="Takazaki Y."/>
            <person name="Terasawa K."/>
            <person name="Tsugane M."/>
            <person name="Tsuji K."/>
            <person name="Ueda S."/>
            <person name="Waki K."/>
            <person name="Yamagata H."/>
            <person name="Yamamoto M."/>
            <person name="Yamamoto S."/>
            <person name="Yamane H."/>
            <person name="Yoshiki S."/>
            <person name="Yoshihara R."/>
            <person name="Yukawa K."/>
            <person name="Zhong H."/>
            <person name="Yano M."/>
            <person name="Yuan Q."/>
            <person name="Ouyang S."/>
            <person name="Liu J."/>
            <person name="Jones K.M."/>
            <person name="Gansberger K."/>
            <person name="Moffat K."/>
            <person name="Hill J."/>
            <person name="Bera J."/>
            <person name="Fadrosh D."/>
            <person name="Jin S."/>
            <person name="Johri S."/>
            <person name="Kim M."/>
            <person name="Overton L."/>
            <person name="Reardon M."/>
            <person name="Tsitrin T."/>
            <person name="Vuong H."/>
            <person name="Weaver B."/>
            <person name="Ciecko A."/>
            <person name="Tallon L."/>
            <person name="Jackson J."/>
            <person name="Pai G."/>
            <person name="Aken S.V."/>
            <person name="Utterback T."/>
            <person name="Reidmuller S."/>
            <person name="Feldblyum T."/>
            <person name="Hsiao J."/>
            <person name="Zismann V."/>
            <person name="Iobst S."/>
            <person name="de Vazeille A.R."/>
            <person name="Buell C.R."/>
            <person name="Ying K."/>
            <person name="Li Y."/>
            <person name="Lu T."/>
            <person name="Huang Y."/>
            <person name="Zhao Q."/>
            <person name="Feng Q."/>
            <person name="Zhang L."/>
            <person name="Zhu J."/>
            <person name="Weng Q."/>
            <person name="Mu J."/>
            <person name="Lu Y."/>
            <person name="Fan D."/>
            <person name="Liu Y."/>
            <person name="Guan J."/>
            <person name="Zhang Y."/>
            <person name="Yu S."/>
            <person name="Liu X."/>
            <person name="Zhang Y."/>
            <person name="Hong G."/>
            <person name="Han B."/>
            <person name="Choisne N."/>
            <person name="Demange N."/>
            <person name="Orjeda G."/>
            <person name="Samain S."/>
            <person name="Cattolico L."/>
            <person name="Pelletier E."/>
            <person name="Couloux A."/>
            <person name="Segurens B."/>
            <person name="Wincker P."/>
            <person name="D'Hont A."/>
            <person name="Scarpelli C."/>
            <person name="Weissenbach J."/>
            <person name="Salanoubat M."/>
            <person name="Quetier F."/>
            <person name="Yu Y."/>
            <person name="Kim H.R."/>
            <person name="Rambo T."/>
            <person name="Currie J."/>
            <person name="Collura K."/>
            <person name="Luo M."/>
            <person name="Yang T."/>
            <person name="Ammiraju J.S.S."/>
            <person name="Engler F."/>
            <person name="Soderlund C."/>
            <person name="Wing R.A."/>
            <person name="Palmer L.E."/>
            <person name="de la Bastide M."/>
            <person name="Spiegel L."/>
            <person name="Nascimento L."/>
            <person name="Zutavern T."/>
            <person name="O'Shaughnessy A."/>
            <person name="Dike S."/>
            <person name="Dedhia N."/>
            <person name="Preston R."/>
            <person name="Balija V."/>
            <person name="McCombie W.R."/>
            <person name="Chow T."/>
            <person name="Chen H."/>
            <person name="Chung M."/>
            <person name="Chen C."/>
            <person name="Shaw J."/>
            <person name="Wu H."/>
            <person name="Hsiao K."/>
            <person name="Chao Y."/>
            <person name="Chu M."/>
            <person name="Cheng C."/>
            <person name="Hour A."/>
            <person name="Lee P."/>
            <person name="Lin S."/>
            <person name="Lin Y."/>
            <person name="Liou J."/>
            <person name="Liu S."/>
            <person name="Hsing Y."/>
            <person name="Raghuvanshi S."/>
            <person name="Mohanty A."/>
            <person name="Bharti A.K."/>
            <person name="Gaur A."/>
            <person name="Gupta V."/>
            <person name="Kumar D."/>
            <person name="Ravi V."/>
            <person name="Vij S."/>
            <person name="Kapur A."/>
            <person name="Khurana P."/>
            <person name="Khurana P."/>
            <person name="Khurana J.P."/>
            <person name="Tyagi A.K."/>
            <person name="Gaikwad K."/>
            <person name="Singh A."/>
            <person name="Dalal V."/>
            <person name="Srivastava S."/>
            <person name="Dixit A."/>
            <person name="Pal A.K."/>
            <person name="Ghazi I.A."/>
            <person name="Yadav M."/>
            <person name="Pandit A."/>
            <person name="Bhargava A."/>
            <person name="Sureshbabu K."/>
            <person name="Batra K."/>
            <person name="Sharma T.R."/>
            <person name="Mohapatra T."/>
            <person name="Singh N.K."/>
            <person name="Messing J."/>
            <person name="Nelson A.B."/>
            <person name="Fuks G."/>
            <person name="Kavchok S."/>
            <person name="Keizer G."/>
            <person name="Linton E."/>
            <person name="Llaca V."/>
            <person name="Song R."/>
            <person name="Tanyolac B."/>
            <person name="Young S."/>
            <person name="Ho-Il K."/>
            <person name="Hahn J.H."/>
            <person name="Sangsakoo G."/>
            <person name="Vanavichit A."/>
            <person name="de Mattos Luiz.A.T."/>
            <person name="Zimmer P.D."/>
            <person name="Malone G."/>
            <person name="Dellagostin O."/>
            <person name="de Oliveira A.C."/>
            <person name="Bevan M."/>
            <person name="Bancroft I."/>
            <person name="Minx P."/>
            <person name="Cordum H."/>
            <person name="Wilson R."/>
            <person name="Cheng Z."/>
            <person name="Jin W."/>
            <person name="Jiang J."/>
            <person name="Leong S.A."/>
            <person name="Iwama H."/>
            <person name="Gojobori T."/>
            <person name="Itoh T."/>
            <person name="Niimura Y."/>
            <person name="Fujii Y."/>
            <person name="Habara T."/>
            <person name="Sakai H."/>
            <person name="Sato Y."/>
            <person name="Wilson G."/>
            <person name="Kumar K."/>
            <person name="McCouch S."/>
            <person name="Juretic N."/>
            <person name="Hoen D."/>
            <person name="Wright S."/>
            <person name="Bruskiewich R."/>
            <person name="Bureau T."/>
            <person name="Miyao A."/>
            <person name="Hirochika H."/>
            <person name="Nishikawa T."/>
            <person name="Kadowaki K."/>
            <person name="Sugiura M."/>
            <person name="Burr B."/>
            <person name="Sasaki T."/>
        </authorList>
    </citation>
    <scope>NUCLEOTIDE SEQUENCE [LARGE SCALE GENOMIC DNA]</scope>
    <source>
        <strain evidence="4">cv. Nipponbare</strain>
    </source>
</reference>
<reference evidence="3" key="2">
    <citation type="submission" date="2002-01" db="EMBL/GenBank/DDBJ databases">
        <title>Oryza sativa nipponbare(GA3) genomic DNA, chromosome 8, PAC clone:P0682A06.</title>
        <authorList>
            <person name="Sasaki T."/>
            <person name="Matsumoto T."/>
            <person name="Yamamoto K."/>
        </authorList>
    </citation>
    <scope>NUCLEOTIDE SEQUENCE</scope>
</reference>
<evidence type="ECO:0000313" key="2">
    <source>
        <dbReference type="EMBL" id="BAD05239.1"/>
    </source>
</evidence>
<evidence type="ECO:0000256" key="1">
    <source>
        <dbReference type="SAM" id="MobiDB-lite"/>
    </source>
</evidence>
<dbReference type="EMBL" id="AP003907">
    <property type="protein sequence ID" value="BAD05239.1"/>
    <property type="molecule type" value="Genomic_DNA"/>
</dbReference>
<evidence type="ECO:0000313" key="4">
    <source>
        <dbReference type="Proteomes" id="UP000000763"/>
    </source>
</evidence>
<accession>Q6Z993</accession>
<dbReference type="AlphaFoldDB" id="Q6Z993"/>
<evidence type="ECO:0000313" key="3">
    <source>
        <dbReference type="EMBL" id="BAD05481.1"/>
    </source>
</evidence>
<feature type="region of interest" description="Disordered" evidence="1">
    <location>
        <begin position="1"/>
        <end position="90"/>
    </location>
</feature>
<feature type="compositionally biased region" description="Low complexity" evidence="1">
    <location>
        <begin position="65"/>
        <end position="75"/>
    </location>
</feature>
<feature type="region of interest" description="Disordered" evidence="1">
    <location>
        <begin position="103"/>
        <end position="124"/>
    </location>
</feature>
<sequence>MGVDGSSSSSPSRLLARSRPLSTLRDAAASPRPAASSQLVMLPENLDPAVSGDGDGDGRAAGNFTSTASSTAPSTWSGEQTEPQTKPYPLDMWKYGSALQQRPELNPYSGRGATSHNWHAPKPHRKQVLGVLKEEERCMSNSTINQQFHSVQMI</sequence>
<organism evidence="3 4">
    <name type="scientific">Oryza sativa subsp. japonica</name>
    <name type="common">Rice</name>
    <dbReference type="NCBI Taxonomy" id="39947"/>
    <lineage>
        <taxon>Eukaryota</taxon>
        <taxon>Viridiplantae</taxon>
        <taxon>Streptophyta</taxon>
        <taxon>Embryophyta</taxon>
        <taxon>Tracheophyta</taxon>
        <taxon>Spermatophyta</taxon>
        <taxon>Magnoliopsida</taxon>
        <taxon>Liliopsida</taxon>
        <taxon>Poales</taxon>
        <taxon>Poaceae</taxon>
        <taxon>BOP clade</taxon>
        <taxon>Oryzoideae</taxon>
        <taxon>Oryzeae</taxon>
        <taxon>Oryzinae</taxon>
        <taxon>Oryza</taxon>
        <taxon>Oryza sativa</taxon>
    </lineage>
</organism>
<name>Q6Z993_ORYSJ</name>